<dbReference type="GO" id="GO:0030286">
    <property type="term" value="C:dynein complex"/>
    <property type="evidence" value="ECO:0007669"/>
    <property type="project" value="InterPro"/>
</dbReference>
<comment type="caution">
    <text evidence="4">The sequence shown here is derived from an EMBL/GenBank/DDBJ whole genome shotgun (WGS) entry which is preliminary data.</text>
</comment>
<protein>
    <recommendedName>
        <fullName evidence="3">Dynein heavy chain AAA module D4 domain-containing protein</fullName>
    </recommendedName>
</protein>
<feature type="coiled-coil region" evidence="2">
    <location>
        <begin position="114"/>
        <end position="148"/>
    </location>
</feature>
<dbReference type="EMBL" id="CAJNOE010001340">
    <property type="protein sequence ID" value="CAF1414176.1"/>
    <property type="molecule type" value="Genomic_DNA"/>
</dbReference>
<accession>A0A815LYG2</accession>
<evidence type="ECO:0000256" key="2">
    <source>
        <dbReference type="SAM" id="Coils"/>
    </source>
</evidence>
<dbReference type="Pfam" id="PF12780">
    <property type="entry name" value="AAA_8"/>
    <property type="match status" value="2"/>
</dbReference>
<reference evidence="4" key="1">
    <citation type="submission" date="2021-02" db="EMBL/GenBank/DDBJ databases">
        <authorList>
            <person name="Nowell W R."/>
        </authorList>
    </citation>
    <scope>NUCLEOTIDE SEQUENCE</scope>
</reference>
<dbReference type="InterPro" id="IPR024317">
    <property type="entry name" value="Dynein_heavy_chain_D4_dom"/>
</dbReference>
<dbReference type="SUPFAM" id="SSF52540">
    <property type="entry name" value="P-loop containing nucleoside triphosphate hydrolases"/>
    <property type="match status" value="1"/>
</dbReference>
<keyword evidence="2" id="KW-0175">Coiled coil</keyword>
<evidence type="ECO:0000256" key="1">
    <source>
        <dbReference type="ARBA" id="ARBA00008887"/>
    </source>
</evidence>
<evidence type="ECO:0000313" key="5">
    <source>
        <dbReference type="Proteomes" id="UP000663860"/>
    </source>
</evidence>
<gene>
    <name evidence="4" type="ORF">IZO911_LOCUS40258</name>
</gene>
<feature type="domain" description="Dynein heavy chain AAA module D4" evidence="3">
    <location>
        <begin position="162"/>
        <end position="259"/>
    </location>
</feature>
<dbReference type="Proteomes" id="UP000663860">
    <property type="component" value="Unassembled WGS sequence"/>
</dbReference>
<dbReference type="InterPro" id="IPR027417">
    <property type="entry name" value="P-loop_NTPase"/>
</dbReference>
<dbReference type="InterPro" id="IPR026983">
    <property type="entry name" value="DHC"/>
</dbReference>
<dbReference type="PANTHER" id="PTHR22878">
    <property type="entry name" value="DYNEIN HEAVY CHAIN 6, AXONEMAL-LIKE-RELATED"/>
    <property type="match status" value="1"/>
</dbReference>
<dbReference type="Gene3D" id="3.40.50.300">
    <property type="entry name" value="P-loop containing nucleotide triphosphate hydrolases"/>
    <property type="match status" value="1"/>
</dbReference>
<dbReference type="GO" id="GO:0007018">
    <property type="term" value="P:microtubule-based movement"/>
    <property type="evidence" value="ECO:0007669"/>
    <property type="project" value="InterPro"/>
</dbReference>
<comment type="similarity">
    <text evidence="1">Belongs to the dynein heavy chain family.</text>
</comment>
<evidence type="ECO:0000259" key="3">
    <source>
        <dbReference type="Pfam" id="PF12780"/>
    </source>
</evidence>
<dbReference type="GO" id="GO:0045505">
    <property type="term" value="F:dynein intermediate chain binding"/>
    <property type="evidence" value="ECO:0007669"/>
    <property type="project" value="InterPro"/>
</dbReference>
<dbReference type="AlphaFoldDB" id="A0A815LYG2"/>
<evidence type="ECO:0000313" key="4">
    <source>
        <dbReference type="EMBL" id="CAF1414176.1"/>
    </source>
</evidence>
<sequence>MLQTRNFPALINNTTIDYFARWPQQALYAVAEHFISDFKLITNEFKNNIIEHMIMVHESANFYCDLYTEKMHRSAYATPKNYLDFIHTFIQLYKQKKDDLLKQAERLNVGIIRIDEASILIQEMDRKLEKQRKELAIKTQKCDDLLSEITTLTAKQTERKSRVIGLKNKKTVFILNDAQIIDENFLEYINNILSNGMITTLYNEEERDEIINEIREEAKKMFRIGSSNENIWNYFIQKCTTNLHIILCMNPNGDLLRNR</sequence>
<name>A0A815LYG2_9BILA</name>
<feature type="domain" description="Dynein heavy chain AAA module D4" evidence="3">
    <location>
        <begin position="4"/>
        <end position="92"/>
    </location>
</feature>
<dbReference type="GO" id="GO:0051959">
    <property type="term" value="F:dynein light intermediate chain binding"/>
    <property type="evidence" value="ECO:0007669"/>
    <property type="project" value="InterPro"/>
</dbReference>
<proteinExistence type="inferred from homology"/>
<organism evidence="4 5">
    <name type="scientific">Adineta steineri</name>
    <dbReference type="NCBI Taxonomy" id="433720"/>
    <lineage>
        <taxon>Eukaryota</taxon>
        <taxon>Metazoa</taxon>
        <taxon>Spiralia</taxon>
        <taxon>Gnathifera</taxon>
        <taxon>Rotifera</taxon>
        <taxon>Eurotatoria</taxon>
        <taxon>Bdelloidea</taxon>
        <taxon>Adinetida</taxon>
        <taxon>Adinetidae</taxon>
        <taxon>Adineta</taxon>
    </lineage>
</organism>
<dbReference type="PANTHER" id="PTHR22878:SF63">
    <property type="entry name" value="DYNEIN AXONEMAL HEAVY CHAIN 10"/>
    <property type="match status" value="1"/>
</dbReference>